<dbReference type="SUPFAM" id="SSF52499">
    <property type="entry name" value="Isochorismatase-like hydrolases"/>
    <property type="match status" value="1"/>
</dbReference>
<dbReference type="AlphaFoldDB" id="A0A2G5I2Q0"/>
<sequence length="191" mass="20297">MAVSFRQMLGVTPSTASPHDSTLVIIDAQNEYAEGQLQVTNVRESRRVIASLLEKYRGGGGRVVHVVHKVPAGAPIFTPDTKLAEEFEELQAKSGEKVIQKQHPSAFADTGLHEYLGGNGEAKLVLTGYMAHVCVSTTARDAARLGYEVLVAEDGCGDRDIPGASGAEVTKNVMVELGDAFATIVQSSDIS</sequence>
<comment type="similarity">
    <text evidence="1">Belongs to the isochorismatase family.</text>
</comment>
<dbReference type="GO" id="GO:0016787">
    <property type="term" value="F:hydrolase activity"/>
    <property type="evidence" value="ECO:0007669"/>
    <property type="project" value="UniProtKB-KW"/>
</dbReference>
<reference evidence="5 7" key="2">
    <citation type="submission" date="2023-09" db="EMBL/GenBank/DDBJ databases">
        <title>Complete-Gapless Cercospora beticola genome.</title>
        <authorList>
            <person name="Wyatt N.A."/>
            <person name="Spanner R.E."/>
            <person name="Bolton M.D."/>
        </authorList>
    </citation>
    <scope>NUCLEOTIDE SEQUENCE [LARGE SCALE GENOMIC DNA]</scope>
    <source>
        <strain evidence="5">Cb09-40</strain>
    </source>
</reference>
<accession>A0A2G5I2Q0</accession>
<evidence type="ECO:0000256" key="1">
    <source>
        <dbReference type="ARBA" id="ARBA00006336"/>
    </source>
</evidence>
<keyword evidence="2" id="KW-0378">Hydrolase</keyword>
<feature type="domain" description="Isochorismatase-like" evidence="3">
    <location>
        <begin position="22"/>
        <end position="160"/>
    </location>
</feature>
<keyword evidence="7" id="KW-1185">Reference proteome</keyword>
<evidence type="ECO:0000313" key="6">
    <source>
        <dbReference type="Proteomes" id="UP000230605"/>
    </source>
</evidence>
<dbReference type="EMBL" id="CP134186">
    <property type="protein sequence ID" value="WPB00830.1"/>
    <property type="molecule type" value="Genomic_DNA"/>
</dbReference>
<dbReference type="Proteomes" id="UP000230605">
    <property type="component" value="Chromosome 3"/>
</dbReference>
<protein>
    <submittedName>
        <fullName evidence="5">Phospholipase C type enzyme</fullName>
    </submittedName>
</protein>
<dbReference type="Proteomes" id="UP001302367">
    <property type="component" value="Chromosome 3"/>
</dbReference>
<dbReference type="GeneID" id="35427460"/>
<dbReference type="InterPro" id="IPR000868">
    <property type="entry name" value="Isochorismatase-like_dom"/>
</dbReference>
<evidence type="ECO:0000313" key="5">
    <source>
        <dbReference type="EMBL" id="WPB00830.1"/>
    </source>
</evidence>
<reference evidence="4 6" key="1">
    <citation type="submission" date="2015-10" db="EMBL/GenBank/DDBJ databases">
        <title>The cercosporin biosynthetic gene cluster was horizontally transferred to several fungal lineages and shown to be expanded in Cercospora beticola based on microsynteny with recipient genomes.</title>
        <authorList>
            <person name="De Jonge R."/>
            <person name="Ebert M.K."/>
            <person name="Suttle J.C."/>
            <person name="Jurick Ii W.M."/>
            <person name="Secor G.A."/>
            <person name="Thomma B.P."/>
            <person name="Van De Peer Y."/>
            <person name="Bolton M.D."/>
        </authorList>
    </citation>
    <scope>NUCLEOTIDE SEQUENCE [LARGE SCALE GENOMIC DNA]</scope>
    <source>
        <strain evidence="4 6">09-40</strain>
    </source>
</reference>
<dbReference type="InterPro" id="IPR036380">
    <property type="entry name" value="Isochorismatase-like_sf"/>
</dbReference>
<organism evidence="4 6">
    <name type="scientific">Cercospora beticola</name>
    <name type="common">Sugarbeet leaf spot fungus</name>
    <dbReference type="NCBI Taxonomy" id="122368"/>
    <lineage>
        <taxon>Eukaryota</taxon>
        <taxon>Fungi</taxon>
        <taxon>Dikarya</taxon>
        <taxon>Ascomycota</taxon>
        <taxon>Pezizomycotina</taxon>
        <taxon>Dothideomycetes</taxon>
        <taxon>Dothideomycetidae</taxon>
        <taxon>Mycosphaerellales</taxon>
        <taxon>Mycosphaerellaceae</taxon>
        <taxon>Cercospora</taxon>
    </lineage>
</organism>
<evidence type="ECO:0000313" key="7">
    <source>
        <dbReference type="Proteomes" id="UP001302367"/>
    </source>
</evidence>
<dbReference type="OrthoDB" id="245563at2759"/>
<evidence type="ECO:0000259" key="3">
    <source>
        <dbReference type="Pfam" id="PF00857"/>
    </source>
</evidence>
<dbReference type="PANTHER" id="PTHR43540">
    <property type="entry name" value="PEROXYUREIDOACRYLATE/UREIDOACRYLATE AMIDOHYDROLASE-RELATED"/>
    <property type="match status" value="1"/>
</dbReference>
<dbReference type="PANTHER" id="PTHR43540:SF15">
    <property type="entry name" value="BLR5631 PROTEIN"/>
    <property type="match status" value="1"/>
</dbReference>
<gene>
    <name evidence="5" type="primary">ISC1_1</name>
    <name evidence="4" type="ORF">CB0940_03650</name>
    <name evidence="5" type="ORF">RHO25_005450</name>
</gene>
<dbReference type="Gene3D" id="3.40.50.850">
    <property type="entry name" value="Isochorismatase-like"/>
    <property type="match status" value="1"/>
</dbReference>
<dbReference type="EMBL" id="LKMD01000101">
    <property type="protein sequence ID" value="PIA99084.1"/>
    <property type="molecule type" value="Genomic_DNA"/>
</dbReference>
<dbReference type="InterPro" id="IPR050272">
    <property type="entry name" value="Isochorismatase-like_hydrls"/>
</dbReference>
<proteinExistence type="inferred from homology"/>
<dbReference type="RefSeq" id="XP_023456924.1">
    <property type="nucleotide sequence ID" value="XM_023596354.1"/>
</dbReference>
<dbReference type="Pfam" id="PF00857">
    <property type="entry name" value="Isochorismatase"/>
    <property type="match status" value="1"/>
</dbReference>
<evidence type="ECO:0000256" key="2">
    <source>
        <dbReference type="ARBA" id="ARBA00022801"/>
    </source>
</evidence>
<evidence type="ECO:0000313" key="4">
    <source>
        <dbReference type="EMBL" id="PIA99084.1"/>
    </source>
</evidence>
<name>A0A2G5I2Q0_CERBT</name>